<evidence type="ECO:0000256" key="6">
    <source>
        <dbReference type="ARBA" id="ARBA00022605"/>
    </source>
</evidence>
<dbReference type="UniPathway" id="UPA00034">
    <property type="reaction ID" value="UER00015"/>
</dbReference>
<dbReference type="GO" id="GO:0009088">
    <property type="term" value="P:threonine biosynthetic process"/>
    <property type="evidence" value="ECO:0007669"/>
    <property type="project" value="UniProtKB-UniPathway"/>
</dbReference>
<evidence type="ECO:0000256" key="9">
    <source>
        <dbReference type="ARBA" id="ARBA00022777"/>
    </source>
</evidence>
<keyword evidence="12" id="KW-0457">Lysine biosynthesis</keyword>
<dbReference type="NCBIfam" id="TIGR00657">
    <property type="entry name" value="asp_kinases"/>
    <property type="match status" value="1"/>
</dbReference>
<dbReference type="InterPro" id="IPR036393">
    <property type="entry name" value="AceGlu_kinase-like_sf"/>
</dbReference>
<gene>
    <name evidence="17" type="ORF">LY60_01307</name>
</gene>
<dbReference type="EC" id="2.7.2.4" evidence="14"/>
<evidence type="ECO:0000256" key="11">
    <source>
        <dbReference type="ARBA" id="ARBA00022915"/>
    </source>
</evidence>
<keyword evidence="6 15" id="KW-0028">Amino-acid biosynthesis</keyword>
<dbReference type="EMBL" id="VLKH01000003">
    <property type="protein sequence ID" value="TWH81555.1"/>
    <property type="molecule type" value="Genomic_DNA"/>
</dbReference>
<evidence type="ECO:0000256" key="7">
    <source>
        <dbReference type="ARBA" id="ARBA00022679"/>
    </source>
</evidence>
<dbReference type="PANTHER" id="PTHR21499">
    <property type="entry name" value="ASPARTATE KINASE"/>
    <property type="match status" value="1"/>
</dbReference>
<dbReference type="Pfam" id="PF00696">
    <property type="entry name" value="AA_kinase"/>
    <property type="match status" value="1"/>
</dbReference>
<comment type="function">
    <text evidence="1">Catalyzes the phosphorylation of the beta-carboxyl group of aspartic acid with ATP to yield 4-phospho-L-aspartate, which is involved in the branched biosynthetic pathway leading to the biosynthesis of amino acids threonine, isoleucine and methionine.</text>
</comment>
<evidence type="ECO:0000256" key="3">
    <source>
        <dbReference type="ARBA" id="ARBA00004986"/>
    </source>
</evidence>
<dbReference type="UniPathway" id="UPA00051">
    <property type="reaction ID" value="UER00462"/>
</dbReference>
<evidence type="ECO:0000313" key="18">
    <source>
        <dbReference type="Proteomes" id="UP000315343"/>
    </source>
</evidence>
<name>A0A562JFC8_9FIRM</name>
<dbReference type="GO" id="GO:0009090">
    <property type="term" value="P:homoserine biosynthetic process"/>
    <property type="evidence" value="ECO:0007669"/>
    <property type="project" value="TreeGrafter"/>
</dbReference>
<keyword evidence="11" id="KW-0220">Diaminopimelate biosynthesis</keyword>
<evidence type="ECO:0000256" key="8">
    <source>
        <dbReference type="ARBA" id="ARBA00022741"/>
    </source>
</evidence>
<dbReference type="GO" id="GO:0005829">
    <property type="term" value="C:cytosol"/>
    <property type="evidence" value="ECO:0007669"/>
    <property type="project" value="TreeGrafter"/>
</dbReference>
<dbReference type="Gene3D" id="3.40.1160.10">
    <property type="entry name" value="Acetylglutamate kinase-like"/>
    <property type="match status" value="1"/>
</dbReference>
<evidence type="ECO:0000256" key="5">
    <source>
        <dbReference type="ARBA" id="ARBA00010122"/>
    </source>
</evidence>
<evidence type="ECO:0000259" key="16">
    <source>
        <dbReference type="Pfam" id="PF00696"/>
    </source>
</evidence>
<dbReference type="GO" id="GO:0004072">
    <property type="term" value="F:aspartate kinase activity"/>
    <property type="evidence" value="ECO:0007669"/>
    <property type="project" value="UniProtKB-EC"/>
</dbReference>
<keyword evidence="18" id="KW-1185">Reference proteome</keyword>
<dbReference type="GO" id="GO:0005524">
    <property type="term" value="F:ATP binding"/>
    <property type="evidence" value="ECO:0007669"/>
    <property type="project" value="UniProtKB-KW"/>
</dbReference>
<dbReference type="GO" id="GO:0009089">
    <property type="term" value="P:lysine biosynthetic process via diaminopimelate"/>
    <property type="evidence" value="ECO:0007669"/>
    <property type="project" value="UniProtKB-UniPathway"/>
</dbReference>
<dbReference type="InterPro" id="IPR018042">
    <property type="entry name" value="Aspartate_kinase_CS"/>
</dbReference>
<evidence type="ECO:0000256" key="2">
    <source>
        <dbReference type="ARBA" id="ARBA00004766"/>
    </source>
</evidence>
<keyword evidence="10" id="KW-0067">ATP-binding</keyword>
<proteinExistence type="inferred from homology"/>
<comment type="similarity">
    <text evidence="5 14">Belongs to the aspartokinase family.</text>
</comment>
<evidence type="ECO:0000256" key="13">
    <source>
        <dbReference type="ARBA" id="ARBA00047872"/>
    </source>
</evidence>
<evidence type="ECO:0000256" key="12">
    <source>
        <dbReference type="ARBA" id="ARBA00023154"/>
    </source>
</evidence>
<comment type="pathway">
    <text evidence="2 15">Amino-acid biosynthesis; L-lysine biosynthesis via DAP pathway; (S)-tetrahydrodipicolinate from L-aspartate: step 1/4.</text>
</comment>
<evidence type="ECO:0000313" key="17">
    <source>
        <dbReference type="EMBL" id="TWH81555.1"/>
    </source>
</evidence>
<keyword evidence="9 14" id="KW-0418">Kinase</keyword>
<keyword evidence="7 14" id="KW-0808">Transferase</keyword>
<dbReference type="InterPro" id="IPR001048">
    <property type="entry name" value="Asp/Glu/Uridylate_kinase"/>
</dbReference>
<feature type="domain" description="Aspartate/glutamate/uridylate kinase" evidence="16">
    <location>
        <begin position="3"/>
        <end position="235"/>
    </location>
</feature>
<evidence type="ECO:0000256" key="4">
    <source>
        <dbReference type="ARBA" id="ARBA00005139"/>
    </source>
</evidence>
<evidence type="ECO:0000256" key="15">
    <source>
        <dbReference type="RuleBase" id="RU004249"/>
    </source>
</evidence>
<dbReference type="PROSITE" id="PS00324">
    <property type="entry name" value="ASPARTOKINASE"/>
    <property type="match status" value="1"/>
</dbReference>
<dbReference type="AlphaFoldDB" id="A0A562JFC8"/>
<evidence type="ECO:0000256" key="1">
    <source>
        <dbReference type="ARBA" id="ARBA00003121"/>
    </source>
</evidence>
<comment type="pathway">
    <text evidence="3 15">Amino-acid biosynthesis; L-methionine biosynthesis via de novo pathway; L-homoserine from L-aspartate: step 1/3.</text>
</comment>
<evidence type="ECO:0000256" key="10">
    <source>
        <dbReference type="ARBA" id="ARBA00022840"/>
    </source>
</evidence>
<comment type="catalytic activity">
    <reaction evidence="13 14">
        <text>L-aspartate + ATP = 4-phospho-L-aspartate + ADP</text>
        <dbReference type="Rhea" id="RHEA:23776"/>
        <dbReference type="ChEBI" id="CHEBI:29991"/>
        <dbReference type="ChEBI" id="CHEBI:30616"/>
        <dbReference type="ChEBI" id="CHEBI:57535"/>
        <dbReference type="ChEBI" id="CHEBI:456216"/>
        <dbReference type="EC" id="2.7.2.4"/>
    </reaction>
</comment>
<dbReference type="GO" id="GO:0019877">
    <property type="term" value="P:diaminopimelate biosynthetic process"/>
    <property type="evidence" value="ECO:0007669"/>
    <property type="project" value="UniProtKB-KW"/>
</dbReference>
<comment type="pathway">
    <text evidence="4 15">Amino-acid biosynthesis; L-threonine biosynthesis; L-threonine from L-aspartate: step 1/5.</text>
</comment>
<evidence type="ECO:0000256" key="14">
    <source>
        <dbReference type="RuleBase" id="RU003448"/>
    </source>
</evidence>
<dbReference type="InterPro" id="IPR001341">
    <property type="entry name" value="Asp_kinase"/>
</dbReference>
<keyword evidence="8" id="KW-0547">Nucleotide-binding</keyword>
<dbReference type="SUPFAM" id="SSF53633">
    <property type="entry name" value="Carbamate kinase-like"/>
    <property type="match status" value="1"/>
</dbReference>
<dbReference type="CDD" id="cd04246">
    <property type="entry name" value="AAK_AK-DapG-like"/>
    <property type="match status" value="1"/>
</dbReference>
<sequence>MGIVIQKFGGTSLRNLNNQSEFLNLVKKEKQIGSKLVVVVSAMGRGGEPYATDTLINQLEKINITINPKKKDLIMSVGEIISAALVSHLLESEGLPSEALTGFQAGIITDDNFNSSKIIDINTDKIQKYLNENKIVVVAGFQGATEDLDITTLGRGGSDTTAVALGGYLKAERVDIFTDVPGVAVTDPRLVPTARYIEKISYDDMYRLAINGATVIHPNAVLLGKKYNIPIQILSTFTDDNGTLISNDKNNLKITGFGIKRQENNSIISFIFNDDYKDEIKKELDKFLTNEKDNLINTEYFNDQASIEVKNELLPEFLQRLYSNFFY</sequence>
<accession>A0A562JFC8</accession>
<dbReference type="UniPathway" id="UPA00050">
    <property type="reaction ID" value="UER00461"/>
</dbReference>
<reference evidence="17 18" key="1">
    <citation type="submission" date="2019-07" db="EMBL/GenBank/DDBJ databases">
        <title>Genomic Encyclopedia of Type Strains, Phase I: the one thousand microbial genomes (KMG-I) project.</title>
        <authorList>
            <person name="Kyrpides N."/>
        </authorList>
    </citation>
    <scope>NUCLEOTIDE SEQUENCE [LARGE SCALE GENOMIC DNA]</scope>
    <source>
        <strain evidence="17 18">DSM 13558</strain>
    </source>
</reference>
<comment type="caution">
    <text evidence="17">The sequence shown here is derived from an EMBL/GenBank/DDBJ whole genome shotgun (WGS) entry which is preliminary data.</text>
</comment>
<protein>
    <recommendedName>
        <fullName evidence="14">Aspartokinase</fullName>
        <ecNumber evidence="14">2.7.2.4</ecNumber>
    </recommendedName>
</protein>
<dbReference type="PANTHER" id="PTHR21499:SF3">
    <property type="entry name" value="ASPARTOKINASE"/>
    <property type="match status" value="1"/>
</dbReference>
<dbReference type="Proteomes" id="UP000315343">
    <property type="component" value="Unassembled WGS sequence"/>
</dbReference>
<organism evidence="17 18">
    <name type="scientific">Sedimentibacter saalensis</name>
    <dbReference type="NCBI Taxonomy" id="130788"/>
    <lineage>
        <taxon>Bacteria</taxon>
        <taxon>Bacillati</taxon>
        <taxon>Bacillota</taxon>
        <taxon>Tissierellia</taxon>
        <taxon>Sedimentibacter</taxon>
    </lineage>
</organism>